<evidence type="ECO:0000313" key="1">
    <source>
        <dbReference type="EMBL" id="KAG2466352.1"/>
    </source>
</evidence>
<feature type="non-terminal residue" evidence="1">
    <location>
        <position position="245"/>
    </location>
</feature>
<dbReference type="AlphaFoldDB" id="A0A8X7XHS3"/>
<comment type="caution">
    <text evidence="1">The sequence shown here is derived from an EMBL/GenBank/DDBJ whole genome shotgun (WGS) entry which is preliminary data.</text>
</comment>
<dbReference type="Proteomes" id="UP000886611">
    <property type="component" value="Unassembled WGS sequence"/>
</dbReference>
<dbReference type="GO" id="GO:2001034">
    <property type="term" value="P:positive regulation of double-strand break repair via nonhomologous end joining"/>
    <property type="evidence" value="ECO:0007669"/>
    <property type="project" value="TreeGrafter"/>
</dbReference>
<dbReference type="EMBL" id="JAATIS010001241">
    <property type="protein sequence ID" value="KAG2466352.1"/>
    <property type="molecule type" value="Genomic_DNA"/>
</dbReference>
<sequence length="245" mass="28251">MEVILHHRLQNGIPELMKIAETAMEDFPKRTVPLFSPWYKCDGMSVLKPKKDPPFMSSEEVEKVKYSLAASEPLASSFSYDCTKNLQEFNAFLRWPTSLHQSSPVSNKDFVCVRGTGSKATPFKRSWSVSNSRKAFVENLLPFSKELQQVLEELQLHFQQRARWVIEISNCKNNNLELTWAQLSKAMCRLRPPACNANIQRDIDQIWVFCDILYCENIGIFLKQHLSLNGKINLVVRKHGKIFSL</sequence>
<feature type="non-terminal residue" evidence="1">
    <location>
        <position position="1"/>
    </location>
</feature>
<proteinExistence type="predicted"/>
<dbReference type="PANTHER" id="PTHR41404">
    <property type="entry name" value="SHIELDIN COMPLEX SUBUNIT 3"/>
    <property type="match status" value="1"/>
</dbReference>
<organism evidence="1 2">
    <name type="scientific">Polypterus senegalus</name>
    <name type="common">Senegal bichir</name>
    <dbReference type="NCBI Taxonomy" id="55291"/>
    <lineage>
        <taxon>Eukaryota</taxon>
        <taxon>Metazoa</taxon>
        <taxon>Chordata</taxon>
        <taxon>Craniata</taxon>
        <taxon>Vertebrata</taxon>
        <taxon>Euteleostomi</taxon>
        <taxon>Actinopterygii</taxon>
        <taxon>Polypteriformes</taxon>
        <taxon>Polypteridae</taxon>
        <taxon>Polypterus</taxon>
    </lineage>
</organism>
<protein>
    <submittedName>
        <fullName evidence="1">SHLD3 protein</fullName>
    </submittedName>
</protein>
<reference evidence="1 2" key="1">
    <citation type="journal article" date="2021" name="Cell">
        <title>Tracing the genetic footprints of vertebrate landing in non-teleost ray-finned fishes.</title>
        <authorList>
            <person name="Bi X."/>
            <person name="Wang K."/>
            <person name="Yang L."/>
            <person name="Pan H."/>
            <person name="Jiang H."/>
            <person name="Wei Q."/>
            <person name="Fang M."/>
            <person name="Yu H."/>
            <person name="Zhu C."/>
            <person name="Cai Y."/>
            <person name="He Y."/>
            <person name="Gan X."/>
            <person name="Zeng H."/>
            <person name="Yu D."/>
            <person name="Zhu Y."/>
            <person name="Jiang H."/>
            <person name="Qiu Q."/>
            <person name="Yang H."/>
            <person name="Zhang Y.E."/>
            <person name="Wang W."/>
            <person name="Zhu M."/>
            <person name="He S."/>
            <person name="Zhang G."/>
        </authorList>
    </citation>
    <scope>NUCLEOTIDE SEQUENCE [LARGE SCALE GENOMIC DNA]</scope>
    <source>
        <strain evidence="1">Bchr_013</strain>
    </source>
</reference>
<gene>
    <name evidence="1" type="primary">Shld3</name>
    <name evidence="1" type="ORF">GTO96_0020500</name>
</gene>
<name>A0A8X7XHS3_POLSE</name>
<dbReference type="GO" id="GO:0045830">
    <property type="term" value="P:positive regulation of isotype switching"/>
    <property type="evidence" value="ECO:0007669"/>
    <property type="project" value="TreeGrafter"/>
</dbReference>
<keyword evidence="2" id="KW-1185">Reference proteome</keyword>
<evidence type="ECO:0000313" key="2">
    <source>
        <dbReference type="Proteomes" id="UP000886611"/>
    </source>
</evidence>
<dbReference type="GO" id="GO:2000042">
    <property type="term" value="P:negative regulation of double-strand break repair via homologous recombination"/>
    <property type="evidence" value="ECO:0007669"/>
    <property type="project" value="TreeGrafter"/>
</dbReference>
<accession>A0A8X7XHS3</accession>
<dbReference type="PANTHER" id="PTHR41404:SF1">
    <property type="entry name" value="SHIELDIN COMPLEX SUBUNIT 3"/>
    <property type="match status" value="1"/>
</dbReference>
<dbReference type="InterPro" id="IPR039996">
    <property type="entry name" value="Shieldin_RINN1"/>
</dbReference>